<sequence length="239" mass="25968">MGIMDSESCVNQMRKCQDLSQKSTEISDEISGEEANNGKVELSLGPITPDVNKENGDFPLDLSSPLTVLKKLSKVLTFDSKTDLNQDPLASIDDSSSPRTPKDGVFDPFAPGPDDKAMAPLCKKYSDEARISVARRLNFGSSIKDLSFISPGDEAKSISDEEMFKSVYENLLEVIVYNQTETALAELSNMDMEWDSEACTTPPSAPRISGVAETCPGAPLKSTGKSRIIDLGLCKKLEF</sequence>
<dbReference type="PANTHER" id="PTHR36310:SF1">
    <property type="entry name" value="CYCLIN-DEPENDENT PROTEIN KINASE INHIBITOR SMR11"/>
    <property type="match status" value="1"/>
</dbReference>
<reference evidence="2 3" key="1">
    <citation type="journal article" date="2014" name="PLoS ONE">
        <title>Global Analysis of Gene Expression Profiles in Physic Nut (Jatropha curcas L.) Seedlings Exposed to Salt Stress.</title>
        <authorList>
            <person name="Zhang L."/>
            <person name="Zhang C."/>
            <person name="Wu P."/>
            <person name="Chen Y."/>
            <person name="Li M."/>
            <person name="Jiang H."/>
            <person name="Wu G."/>
        </authorList>
    </citation>
    <scope>NUCLEOTIDE SEQUENCE [LARGE SCALE GENOMIC DNA]</scope>
    <source>
        <strain evidence="3">cv. GZQX0401</strain>
        <tissue evidence="2">Young leaves</tissue>
    </source>
</reference>
<feature type="region of interest" description="Disordered" evidence="1">
    <location>
        <begin position="86"/>
        <end position="111"/>
    </location>
</feature>
<dbReference type="EMBL" id="KK915560">
    <property type="protein sequence ID" value="KDP21827.1"/>
    <property type="molecule type" value="Genomic_DNA"/>
</dbReference>
<gene>
    <name evidence="2" type="ORF">JCGZ_00614</name>
</gene>
<evidence type="ECO:0000313" key="3">
    <source>
        <dbReference type="Proteomes" id="UP000027138"/>
    </source>
</evidence>
<evidence type="ECO:0000313" key="2">
    <source>
        <dbReference type="EMBL" id="KDP21827.1"/>
    </source>
</evidence>
<dbReference type="OrthoDB" id="777328at2759"/>
<dbReference type="InterPro" id="IPR038971">
    <property type="entry name" value="SMR11/SMR16"/>
</dbReference>
<keyword evidence="3" id="KW-1185">Reference proteome</keyword>
<protein>
    <submittedName>
        <fullName evidence="2">Uncharacterized protein</fullName>
    </submittedName>
</protein>
<proteinExistence type="predicted"/>
<accession>A0A067JDC8</accession>
<feature type="region of interest" description="Disordered" evidence="1">
    <location>
        <begin position="1"/>
        <end position="50"/>
    </location>
</feature>
<name>A0A067JDC8_JATCU</name>
<dbReference type="STRING" id="180498.A0A067JDC8"/>
<dbReference type="AlphaFoldDB" id="A0A067JDC8"/>
<evidence type="ECO:0000256" key="1">
    <source>
        <dbReference type="SAM" id="MobiDB-lite"/>
    </source>
</evidence>
<dbReference type="PANTHER" id="PTHR36310">
    <property type="entry name" value="CYCLIN-DEPENDENT PROTEIN KINASE INHIBITOR SMR11"/>
    <property type="match status" value="1"/>
</dbReference>
<dbReference type="Proteomes" id="UP000027138">
    <property type="component" value="Unassembled WGS sequence"/>
</dbReference>
<dbReference type="KEGG" id="jcu:105649060"/>
<organism evidence="2 3">
    <name type="scientific">Jatropha curcas</name>
    <name type="common">Barbados nut</name>
    <dbReference type="NCBI Taxonomy" id="180498"/>
    <lineage>
        <taxon>Eukaryota</taxon>
        <taxon>Viridiplantae</taxon>
        <taxon>Streptophyta</taxon>
        <taxon>Embryophyta</taxon>
        <taxon>Tracheophyta</taxon>
        <taxon>Spermatophyta</taxon>
        <taxon>Magnoliopsida</taxon>
        <taxon>eudicotyledons</taxon>
        <taxon>Gunneridae</taxon>
        <taxon>Pentapetalae</taxon>
        <taxon>rosids</taxon>
        <taxon>fabids</taxon>
        <taxon>Malpighiales</taxon>
        <taxon>Euphorbiaceae</taxon>
        <taxon>Crotonoideae</taxon>
        <taxon>Jatropheae</taxon>
        <taxon>Jatropha</taxon>
    </lineage>
</organism>